<dbReference type="PANTHER" id="PTHR43877">
    <property type="entry name" value="AMINOALKYLPHOSPHONATE N-ACETYLTRANSFERASE-RELATED-RELATED"/>
    <property type="match status" value="1"/>
</dbReference>
<evidence type="ECO:0000313" key="4">
    <source>
        <dbReference type="EMBL" id="TYS52191.1"/>
    </source>
</evidence>
<accession>A0A5D4RP76</accession>
<keyword evidence="2" id="KW-0012">Acyltransferase</keyword>
<evidence type="ECO:0000256" key="1">
    <source>
        <dbReference type="ARBA" id="ARBA00022679"/>
    </source>
</evidence>
<proteinExistence type="predicted"/>
<dbReference type="Pfam" id="PF00583">
    <property type="entry name" value="Acetyltransf_1"/>
    <property type="match status" value="1"/>
</dbReference>
<feature type="domain" description="N-acetyltransferase" evidence="3">
    <location>
        <begin position="1"/>
        <end position="166"/>
    </location>
</feature>
<evidence type="ECO:0000259" key="3">
    <source>
        <dbReference type="PROSITE" id="PS51186"/>
    </source>
</evidence>
<protein>
    <submittedName>
        <fullName evidence="4">GNAT family N-acetyltransferase</fullName>
    </submittedName>
</protein>
<dbReference type="InterPro" id="IPR016181">
    <property type="entry name" value="Acyl_CoA_acyltransferase"/>
</dbReference>
<organism evidence="4 5">
    <name type="scientific">Bacillus infantis</name>
    <dbReference type="NCBI Taxonomy" id="324767"/>
    <lineage>
        <taxon>Bacteria</taxon>
        <taxon>Bacillati</taxon>
        <taxon>Bacillota</taxon>
        <taxon>Bacilli</taxon>
        <taxon>Bacillales</taxon>
        <taxon>Bacillaceae</taxon>
        <taxon>Bacillus</taxon>
    </lineage>
</organism>
<evidence type="ECO:0000256" key="2">
    <source>
        <dbReference type="ARBA" id="ARBA00023315"/>
    </source>
</evidence>
<dbReference type="GO" id="GO:0016747">
    <property type="term" value="F:acyltransferase activity, transferring groups other than amino-acyl groups"/>
    <property type="evidence" value="ECO:0007669"/>
    <property type="project" value="InterPro"/>
</dbReference>
<sequence>MEVRKLGKEDAEEYKKLRLEALQNKPEAFASSYEEEQGNSADFYANRFASVLSAEFGAFENGAMVGTVTLIKDAKRKLKHRAMIAAMYVKPDYRGKRAGRKLIEAALDEARSDPGIEQVTLSVESGNEPAKRLYASFGFTVYGVEKRALKIGESYFDEDHMILYLS</sequence>
<keyword evidence="1 4" id="KW-0808">Transferase</keyword>
<dbReference type="SUPFAM" id="SSF55729">
    <property type="entry name" value="Acyl-CoA N-acyltransferases (Nat)"/>
    <property type="match status" value="1"/>
</dbReference>
<dbReference type="PROSITE" id="PS51186">
    <property type="entry name" value="GNAT"/>
    <property type="match status" value="1"/>
</dbReference>
<evidence type="ECO:0000313" key="5">
    <source>
        <dbReference type="Proteomes" id="UP000322139"/>
    </source>
</evidence>
<dbReference type="EMBL" id="VTER01000001">
    <property type="protein sequence ID" value="TYS52191.1"/>
    <property type="molecule type" value="Genomic_DNA"/>
</dbReference>
<dbReference type="Proteomes" id="UP000322139">
    <property type="component" value="Unassembled WGS sequence"/>
</dbReference>
<dbReference type="CDD" id="cd04301">
    <property type="entry name" value="NAT_SF"/>
    <property type="match status" value="1"/>
</dbReference>
<dbReference type="RefSeq" id="WP_148973167.1">
    <property type="nucleotide sequence ID" value="NZ_JBNIKU010000005.1"/>
</dbReference>
<dbReference type="InterPro" id="IPR050832">
    <property type="entry name" value="Bact_Acetyltransf"/>
</dbReference>
<comment type="caution">
    <text evidence="4">The sequence shown here is derived from an EMBL/GenBank/DDBJ whole genome shotgun (WGS) entry which is preliminary data.</text>
</comment>
<reference evidence="4 5" key="1">
    <citation type="submission" date="2019-08" db="EMBL/GenBank/DDBJ databases">
        <title>Bacillus genomes from the desert of Cuatro Cienegas, Coahuila.</title>
        <authorList>
            <person name="Olmedo-Alvarez G."/>
        </authorList>
    </citation>
    <scope>NUCLEOTIDE SEQUENCE [LARGE SCALE GENOMIC DNA]</scope>
    <source>
        <strain evidence="4 5">CH446_14T</strain>
    </source>
</reference>
<dbReference type="Gene3D" id="3.40.630.30">
    <property type="match status" value="1"/>
</dbReference>
<gene>
    <name evidence="4" type="ORF">FZD51_01775</name>
</gene>
<dbReference type="AlphaFoldDB" id="A0A5D4RP76"/>
<name>A0A5D4RP76_9BACI</name>
<dbReference type="InterPro" id="IPR000182">
    <property type="entry name" value="GNAT_dom"/>
</dbReference>